<dbReference type="InterPro" id="IPR022742">
    <property type="entry name" value="Hydrolase_4"/>
</dbReference>
<dbReference type="Proteomes" id="UP000230002">
    <property type="component" value="Unassembled WGS sequence"/>
</dbReference>
<feature type="domain" description="Serine aminopeptidase S33" evidence="2">
    <location>
        <begin position="171"/>
        <end position="310"/>
    </location>
</feature>
<proteinExistence type="predicted"/>
<name>A0A2G8SIQ7_9APHY</name>
<evidence type="ECO:0000259" key="2">
    <source>
        <dbReference type="Pfam" id="PF12146"/>
    </source>
</evidence>
<dbReference type="Gene3D" id="3.40.50.1820">
    <property type="entry name" value="alpha/beta hydrolase"/>
    <property type="match status" value="1"/>
</dbReference>
<dbReference type="Pfam" id="PF12146">
    <property type="entry name" value="Hydrolase_4"/>
    <property type="match status" value="2"/>
</dbReference>
<dbReference type="OrthoDB" id="10249433at2759"/>
<protein>
    <recommendedName>
        <fullName evidence="2">Serine aminopeptidase S33 domain-containing protein</fullName>
    </recommendedName>
</protein>
<comment type="caution">
    <text evidence="3">The sequence shown here is derived from an EMBL/GenBank/DDBJ whole genome shotgun (WGS) entry which is preliminary data.</text>
</comment>
<dbReference type="SUPFAM" id="SSF53474">
    <property type="entry name" value="alpha/beta-Hydrolases"/>
    <property type="match status" value="1"/>
</dbReference>
<feature type="domain" description="Serine aminopeptidase S33" evidence="2">
    <location>
        <begin position="45"/>
        <end position="136"/>
    </location>
</feature>
<feature type="region of interest" description="Disordered" evidence="1">
    <location>
        <begin position="1"/>
        <end position="24"/>
    </location>
</feature>
<dbReference type="EMBL" id="AYKW01000007">
    <property type="protein sequence ID" value="PIL33649.1"/>
    <property type="molecule type" value="Genomic_DNA"/>
</dbReference>
<evidence type="ECO:0000313" key="3">
    <source>
        <dbReference type="EMBL" id="PIL33649.1"/>
    </source>
</evidence>
<feature type="compositionally biased region" description="Polar residues" evidence="1">
    <location>
        <begin position="1"/>
        <end position="10"/>
    </location>
</feature>
<sequence length="336" mass="36444">MSTPESTADTPNAPAAPAPPAFTEAWLPGPDRTQFYTRTYPSASPPRAVLVFVHGFAEHVGRYEWAHGVYASRGVTVFAYDQRGFGRTALDQAHRSAGGGYGRTSWHAQLGDIEWWVRHVKKEYLDVPVFLMGHSMVEEDVDTRMEGWGLVLAFGTRGAQGPPAQATVSMLSGVIASSPLVLQTFPASKVLRFIGGKASAVLPNVLIDAPVAIEDLSHDPVANEANANDELIIQKGSLKGIHDMLTGGEHLLASDYKHWPRNLPLLVVHGDADKITSFTASKELFDKVEAADKTFTPFEGGFHELVHEPEGMKERFVDECESWVVGRVGGSGGSKL</sequence>
<dbReference type="PANTHER" id="PTHR11614">
    <property type="entry name" value="PHOSPHOLIPASE-RELATED"/>
    <property type="match status" value="1"/>
</dbReference>
<dbReference type="AlphaFoldDB" id="A0A2G8SIQ7"/>
<gene>
    <name evidence="3" type="ORF">GSI_04272</name>
</gene>
<evidence type="ECO:0000256" key="1">
    <source>
        <dbReference type="SAM" id="MobiDB-lite"/>
    </source>
</evidence>
<dbReference type="InterPro" id="IPR029058">
    <property type="entry name" value="AB_hydrolase_fold"/>
</dbReference>
<dbReference type="STRING" id="1077348.A0A2G8SIQ7"/>
<evidence type="ECO:0000313" key="4">
    <source>
        <dbReference type="Proteomes" id="UP000230002"/>
    </source>
</evidence>
<dbReference type="InterPro" id="IPR051044">
    <property type="entry name" value="MAG_DAG_Lipase"/>
</dbReference>
<reference evidence="3 4" key="1">
    <citation type="journal article" date="2015" name="Sci. Rep.">
        <title>Chromosome-level genome map provides insights into diverse defense mechanisms in the medicinal fungus Ganoderma sinense.</title>
        <authorList>
            <person name="Zhu Y."/>
            <person name="Xu J."/>
            <person name="Sun C."/>
            <person name="Zhou S."/>
            <person name="Xu H."/>
            <person name="Nelson D.R."/>
            <person name="Qian J."/>
            <person name="Song J."/>
            <person name="Luo H."/>
            <person name="Xiang L."/>
            <person name="Li Y."/>
            <person name="Xu Z."/>
            <person name="Ji A."/>
            <person name="Wang L."/>
            <person name="Lu S."/>
            <person name="Hayward A."/>
            <person name="Sun W."/>
            <person name="Li X."/>
            <person name="Schwartz D.C."/>
            <person name="Wang Y."/>
            <person name="Chen S."/>
        </authorList>
    </citation>
    <scope>NUCLEOTIDE SEQUENCE [LARGE SCALE GENOMIC DNA]</scope>
    <source>
        <strain evidence="3 4">ZZ0214-1</strain>
    </source>
</reference>
<keyword evidence="4" id="KW-1185">Reference proteome</keyword>
<accession>A0A2G8SIQ7</accession>
<organism evidence="3 4">
    <name type="scientific">Ganoderma sinense ZZ0214-1</name>
    <dbReference type="NCBI Taxonomy" id="1077348"/>
    <lineage>
        <taxon>Eukaryota</taxon>
        <taxon>Fungi</taxon>
        <taxon>Dikarya</taxon>
        <taxon>Basidiomycota</taxon>
        <taxon>Agaricomycotina</taxon>
        <taxon>Agaricomycetes</taxon>
        <taxon>Polyporales</taxon>
        <taxon>Polyporaceae</taxon>
        <taxon>Ganoderma</taxon>
    </lineage>
</organism>